<name>A0A840YC51_9PROT</name>
<organism evidence="4 5">
    <name type="scientific">Muricoccus pecuniae</name>
    <dbReference type="NCBI Taxonomy" id="693023"/>
    <lineage>
        <taxon>Bacteria</taxon>
        <taxon>Pseudomonadati</taxon>
        <taxon>Pseudomonadota</taxon>
        <taxon>Alphaproteobacteria</taxon>
        <taxon>Acetobacterales</taxon>
        <taxon>Roseomonadaceae</taxon>
        <taxon>Muricoccus</taxon>
    </lineage>
</organism>
<evidence type="ECO:0000259" key="3">
    <source>
        <dbReference type="Pfam" id="PF03713"/>
    </source>
</evidence>
<dbReference type="Gene3D" id="1.20.1260.10">
    <property type="match status" value="2"/>
</dbReference>
<evidence type="ECO:0000313" key="5">
    <source>
        <dbReference type="Proteomes" id="UP000580654"/>
    </source>
</evidence>
<feature type="region of interest" description="Disordered" evidence="1">
    <location>
        <begin position="249"/>
        <end position="338"/>
    </location>
</feature>
<dbReference type="PANTHER" id="PTHR36933:SF1">
    <property type="entry name" value="SLL0788 PROTEIN"/>
    <property type="match status" value="1"/>
</dbReference>
<feature type="compositionally biased region" description="Low complexity" evidence="1">
    <location>
        <begin position="284"/>
        <end position="305"/>
    </location>
</feature>
<protein>
    <submittedName>
        <fullName evidence="4">Uncharacterized protein (DUF305 family)</fullName>
    </submittedName>
</protein>
<evidence type="ECO:0000256" key="1">
    <source>
        <dbReference type="SAM" id="MobiDB-lite"/>
    </source>
</evidence>
<keyword evidence="2" id="KW-0732">Signal</keyword>
<feature type="chain" id="PRO_5032665500" evidence="2">
    <location>
        <begin position="35"/>
        <end position="338"/>
    </location>
</feature>
<accession>A0A840YC51</accession>
<dbReference type="PANTHER" id="PTHR36933">
    <property type="entry name" value="SLL0788 PROTEIN"/>
    <property type="match status" value="1"/>
</dbReference>
<proteinExistence type="predicted"/>
<dbReference type="Proteomes" id="UP000580654">
    <property type="component" value="Unassembled WGS sequence"/>
</dbReference>
<reference evidence="4 5" key="1">
    <citation type="submission" date="2020-08" db="EMBL/GenBank/DDBJ databases">
        <title>Genomic Encyclopedia of Type Strains, Phase IV (KMG-IV): sequencing the most valuable type-strain genomes for metagenomic binning, comparative biology and taxonomic classification.</title>
        <authorList>
            <person name="Goeker M."/>
        </authorList>
    </citation>
    <scope>NUCLEOTIDE SEQUENCE [LARGE SCALE GENOMIC DNA]</scope>
    <source>
        <strain evidence="4 5">DSM 25622</strain>
    </source>
</reference>
<dbReference type="RefSeq" id="WP_184512777.1">
    <property type="nucleotide sequence ID" value="NZ_JACIJD010000001.1"/>
</dbReference>
<feature type="signal peptide" evidence="2">
    <location>
        <begin position="1"/>
        <end position="34"/>
    </location>
</feature>
<dbReference type="EMBL" id="JACIJD010000001">
    <property type="protein sequence ID" value="MBB5692122.1"/>
    <property type="molecule type" value="Genomic_DNA"/>
</dbReference>
<keyword evidence="5" id="KW-1185">Reference proteome</keyword>
<evidence type="ECO:0000256" key="2">
    <source>
        <dbReference type="SAM" id="SignalP"/>
    </source>
</evidence>
<feature type="domain" description="DUF305" evidence="3">
    <location>
        <begin position="177"/>
        <end position="247"/>
    </location>
</feature>
<dbReference type="InterPro" id="IPR005183">
    <property type="entry name" value="DUF305_CopM-like"/>
</dbReference>
<gene>
    <name evidence="4" type="ORF">FHS87_000133</name>
</gene>
<comment type="caution">
    <text evidence="4">The sequence shown here is derived from an EMBL/GenBank/DDBJ whole genome shotgun (WGS) entry which is preliminary data.</text>
</comment>
<sequence length="338" mass="34911">MTAETAHRPRLATPAAFLATSLAALLALAAPARALVGEGEDSGIHPPLLDIYTVAPAAALPAVLKADRDYLTGMRAHHAGALTMSQDYLADPEARSPALRQLAYAIIVNQRYEIALMDEVARKLDQPPGFIGSGPARLAIQPAATESLAQQFRFSRAPIPGPLTPASPPDRPMSARDVQFAKAMTIHHQAALDMARAYQADPNARNSFLGLLNVDILTDQSQEIAFMRRTMGAYPGDVEAVPVPASMIHGMEGMSHGGHGHQGGAAQPASADPHAGHAGGSNAGHGAVPVPAPADPHAGHAPRAGEGAGHAGHGAASSGRRPAPRRRAPEGGGAHHAH</sequence>
<dbReference type="AlphaFoldDB" id="A0A840YC51"/>
<dbReference type="InterPro" id="IPR012347">
    <property type="entry name" value="Ferritin-like"/>
</dbReference>
<dbReference type="Pfam" id="PF03713">
    <property type="entry name" value="DUF305"/>
    <property type="match status" value="2"/>
</dbReference>
<evidence type="ECO:0000313" key="4">
    <source>
        <dbReference type="EMBL" id="MBB5692122.1"/>
    </source>
</evidence>
<feature type="domain" description="DUF305" evidence="3">
    <location>
        <begin position="64"/>
        <end position="120"/>
    </location>
</feature>